<reference evidence="1" key="2">
    <citation type="submission" date="2015-06" db="UniProtKB">
        <authorList>
            <consortium name="EnsemblPlants"/>
        </authorList>
    </citation>
    <scope>IDENTIFICATION</scope>
    <source>
        <strain evidence="1">DM1-3 516 R44</strain>
    </source>
</reference>
<accession>M1B9T2</accession>
<dbReference type="AlphaFoldDB" id="M1B9T2"/>
<evidence type="ECO:0000313" key="2">
    <source>
        <dbReference type="Proteomes" id="UP000011115"/>
    </source>
</evidence>
<dbReference type="EnsemblPlants" id="PGSC0003DMT400040369">
    <property type="protein sequence ID" value="PGSC0003DMT400040369"/>
    <property type="gene ID" value="PGSC0003DMG400015629"/>
</dbReference>
<dbReference type="Gramene" id="PGSC0003DMT400040369">
    <property type="protein sequence ID" value="PGSC0003DMT400040369"/>
    <property type="gene ID" value="PGSC0003DMG400015629"/>
</dbReference>
<proteinExistence type="predicted"/>
<name>M1B9T2_SOLTU</name>
<sequence>MGTPEFPNLGKHCFVEDCRQVDFLPFTRDCRYKSTGKRTLCWCSCLVDVGVIGIKVTFCFEFLIWVYIKGLIFLVHWEKMV</sequence>
<dbReference type="Proteomes" id="UP000011115">
    <property type="component" value="Unassembled WGS sequence"/>
</dbReference>
<dbReference type="HOGENOM" id="CLU_2578575_0_0_1"/>
<dbReference type="ExpressionAtlas" id="M1B9T2">
    <property type="expression patterns" value="baseline"/>
</dbReference>
<protein>
    <submittedName>
        <fullName evidence="1">Zinc finger protein</fullName>
    </submittedName>
</protein>
<evidence type="ECO:0000313" key="1">
    <source>
        <dbReference type="EnsemblPlants" id="PGSC0003DMT400040369"/>
    </source>
</evidence>
<organism evidence="1 2">
    <name type="scientific">Solanum tuberosum</name>
    <name type="common">Potato</name>
    <dbReference type="NCBI Taxonomy" id="4113"/>
    <lineage>
        <taxon>Eukaryota</taxon>
        <taxon>Viridiplantae</taxon>
        <taxon>Streptophyta</taxon>
        <taxon>Embryophyta</taxon>
        <taxon>Tracheophyta</taxon>
        <taxon>Spermatophyta</taxon>
        <taxon>Magnoliopsida</taxon>
        <taxon>eudicotyledons</taxon>
        <taxon>Gunneridae</taxon>
        <taxon>Pentapetalae</taxon>
        <taxon>asterids</taxon>
        <taxon>lamiids</taxon>
        <taxon>Solanales</taxon>
        <taxon>Solanaceae</taxon>
        <taxon>Solanoideae</taxon>
        <taxon>Solaneae</taxon>
        <taxon>Solanum</taxon>
    </lineage>
</organism>
<reference evidence="2" key="1">
    <citation type="journal article" date="2011" name="Nature">
        <title>Genome sequence and analysis of the tuber crop potato.</title>
        <authorList>
            <consortium name="The Potato Genome Sequencing Consortium"/>
        </authorList>
    </citation>
    <scope>NUCLEOTIDE SEQUENCE [LARGE SCALE GENOMIC DNA]</scope>
    <source>
        <strain evidence="2">cv. DM1-3 516 R44</strain>
    </source>
</reference>
<keyword evidence="2" id="KW-1185">Reference proteome</keyword>